<feature type="transmembrane region" description="Helical" evidence="5">
    <location>
        <begin position="284"/>
        <end position="303"/>
    </location>
</feature>
<feature type="transmembrane region" description="Helical" evidence="5">
    <location>
        <begin position="324"/>
        <end position="343"/>
    </location>
</feature>
<feature type="transmembrane region" description="Helical" evidence="5">
    <location>
        <begin position="355"/>
        <end position="383"/>
    </location>
</feature>
<feature type="transmembrane region" description="Helical" evidence="5">
    <location>
        <begin position="129"/>
        <end position="151"/>
    </location>
</feature>
<dbReference type="SUPFAM" id="SSF103473">
    <property type="entry name" value="MFS general substrate transporter"/>
    <property type="match status" value="1"/>
</dbReference>
<protein>
    <recommendedName>
        <fullName evidence="6">Major facilitator superfamily (MFS) profile domain-containing protein</fullName>
    </recommendedName>
</protein>
<evidence type="ECO:0000313" key="8">
    <source>
        <dbReference type="Proteomes" id="UP001141434"/>
    </source>
</evidence>
<evidence type="ECO:0000256" key="3">
    <source>
        <dbReference type="ARBA" id="ARBA00022989"/>
    </source>
</evidence>
<proteinExistence type="predicted"/>
<comment type="caution">
    <text evidence="7">The sequence shown here is derived from an EMBL/GenBank/DDBJ whole genome shotgun (WGS) entry which is preliminary data.</text>
</comment>
<evidence type="ECO:0000256" key="1">
    <source>
        <dbReference type="ARBA" id="ARBA00004141"/>
    </source>
</evidence>
<feature type="transmembrane region" description="Helical" evidence="5">
    <location>
        <begin position="157"/>
        <end position="175"/>
    </location>
</feature>
<dbReference type="GO" id="GO:0005886">
    <property type="term" value="C:plasma membrane"/>
    <property type="evidence" value="ECO:0007669"/>
    <property type="project" value="TreeGrafter"/>
</dbReference>
<dbReference type="RefSeq" id="XP_056510178.1">
    <property type="nucleotide sequence ID" value="XM_056657378.1"/>
</dbReference>
<evidence type="ECO:0000259" key="6">
    <source>
        <dbReference type="PROSITE" id="PS50850"/>
    </source>
</evidence>
<dbReference type="AlphaFoldDB" id="A0A9W9K461"/>
<dbReference type="Gene3D" id="1.20.1250.20">
    <property type="entry name" value="MFS general substrate transporter like domains"/>
    <property type="match status" value="1"/>
</dbReference>
<gene>
    <name evidence="7" type="ORF">NUU61_006851</name>
</gene>
<reference evidence="7" key="2">
    <citation type="journal article" date="2023" name="IMA Fungus">
        <title>Comparative genomic study of the Penicillium genus elucidates a diverse pangenome and 15 lateral gene transfer events.</title>
        <authorList>
            <person name="Petersen C."/>
            <person name="Sorensen T."/>
            <person name="Nielsen M.R."/>
            <person name="Sondergaard T.E."/>
            <person name="Sorensen J.L."/>
            <person name="Fitzpatrick D.A."/>
            <person name="Frisvad J.C."/>
            <person name="Nielsen K.L."/>
        </authorList>
    </citation>
    <scope>NUCLEOTIDE SEQUENCE</scope>
    <source>
        <strain evidence="7">IBT 34128</strain>
    </source>
</reference>
<feature type="transmembrane region" description="Helical" evidence="5">
    <location>
        <begin position="465"/>
        <end position="487"/>
    </location>
</feature>
<evidence type="ECO:0000256" key="4">
    <source>
        <dbReference type="ARBA" id="ARBA00023136"/>
    </source>
</evidence>
<feature type="transmembrane region" description="Helical" evidence="5">
    <location>
        <begin position="187"/>
        <end position="209"/>
    </location>
</feature>
<keyword evidence="4 5" id="KW-0472">Membrane</keyword>
<feature type="transmembrane region" description="Helical" evidence="5">
    <location>
        <begin position="61"/>
        <end position="85"/>
    </location>
</feature>
<evidence type="ECO:0000256" key="5">
    <source>
        <dbReference type="SAM" id="Phobius"/>
    </source>
</evidence>
<evidence type="ECO:0000256" key="2">
    <source>
        <dbReference type="ARBA" id="ARBA00022692"/>
    </source>
</evidence>
<evidence type="ECO:0000313" key="7">
    <source>
        <dbReference type="EMBL" id="KAJ5091981.1"/>
    </source>
</evidence>
<feature type="transmembrane region" description="Helical" evidence="5">
    <location>
        <begin position="416"/>
        <end position="436"/>
    </location>
</feature>
<accession>A0A9W9K461</accession>
<dbReference type="PANTHER" id="PTHR23501">
    <property type="entry name" value="MAJOR FACILITATOR SUPERFAMILY"/>
    <property type="match status" value="1"/>
</dbReference>
<dbReference type="InterPro" id="IPR036259">
    <property type="entry name" value="MFS_trans_sf"/>
</dbReference>
<feature type="transmembrane region" description="Helical" evidence="5">
    <location>
        <begin position="529"/>
        <end position="549"/>
    </location>
</feature>
<feature type="transmembrane region" description="Helical" evidence="5">
    <location>
        <begin position="390"/>
        <end position="410"/>
    </location>
</feature>
<sequence>MGRYKISRDIFDDEPKPNFGARTSVQSVDLMTPLPTLGSAIQLFDSGSPSEEERRPEVRDWLVFICIVILAVMDSFDATVLIPAVPDLANTFEKPMASTLWVNTAYLVLGSASQVFFTMLCEVFSHGPIWIFAVVLTTIGTGICCGSMSLVELLVGRTIQGIGGGGAMSLCFVAVAESAPEPIHSRYACYILLTRMVGTIMGPMIGGLFVDYANWTWGFYFNFIFAALGLLVIPFAIDLRVSKNIPMRRLRTLDWPGASLAFLGPGAILLGLSWGGIFYRWDQWQTFTPIVIGVALILVLMVYESKWALHPQFGARVFRSRMMVMTYLGCFLHSFVMFCQLQYFPFYFISTKYMLTALSGVTLVAITGFAIGPAAVAGVILATESHCAQWIITGGWILTTLAAGCCILLDETTPTVGWIFLFFTAGLGHGLLLSGYNIRIQNTPKDAGASPSNSPTTMAIFMRSWGMAVAIPVGGAVMLNCFGIELASINLDRDLVNAANGYLILMRHVQMSGEQREALKTASAGALRVVWGLIAGTSALGGISSAFLWRRRL</sequence>
<dbReference type="PANTHER" id="PTHR23501:SF149">
    <property type="entry name" value="MULTIDRUG TRANSPORTER, PUTATIVE (AFU_ORTHOLOGUE AFUA_5G10430)-RELATED"/>
    <property type="match status" value="1"/>
</dbReference>
<dbReference type="PROSITE" id="PS50850">
    <property type="entry name" value="MFS"/>
    <property type="match status" value="1"/>
</dbReference>
<comment type="subcellular location">
    <subcellularLocation>
        <location evidence="1">Membrane</location>
        <topology evidence="1">Multi-pass membrane protein</topology>
    </subcellularLocation>
</comment>
<dbReference type="InterPro" id="IPR011701">
    <property type="entry name" value="MFS"/>
</dbReference>
<organism evidence="7 8">
    <name type="scientific">Penicillium alfredii</name>
    <dbReference type="NCBI Taxonomy" id="1506179"/>
    <lineage>
        <taxon>Eukaryota</taxon>
        <taxon>Fungi</taxon>
        <taxon>Dikarya</taxon>
        <taxon>Ascomycota</taxon>
        <taxon>Pezizomycotina</taxon>
        <taxon>Eurotiomycetes</taxon>
        <taxon>Eurotiomycetidae</taxon>
        <taxon>Eurotiales</taxon>
        <taxon>Aspergillaceae</taxon>
        <taxon>Penicillium</taxon>
    </lineage>
</organism>
<name>A0A9W9K461_9EURO</name>
<dbReference type="OrthoDB" id="2351791at2759"/>
<dbReference type="EMBL" id="JAPMSZ010000009">
    <property type="protein sequence ID" value="KAJ5091981.1"/>
    <property type="molecule type" value="Genomic_DNA"/>
</dbReference>
<feature type="transmembrane region" description="Helical" evidence="5">
    <location>
        <begin position="105"/>
        <end position="124"/>
    </location>
</feature>
<keyword evidence="2 5" id="KW-0812">Transmembrane</keyword>
<feature type="domain" description="Major facilitator superfamily (MFS) profile" evidence="6">
    <location>
        <begin position="63"/>
        <end position="553"/>
    </location>
</feature>
<dbReference type="Proteomes" id="UP001141434">
    <property type="component" value="Unassembled WGS sequence"/>
</dbReference>
<dbReference type="InterPro" id="IPR020846">
    <property type="entry name" value="MFS_dom"/>
</dbReference>
<dbReference type="GO" id="GO:0022857">
    <property type="term" value="F:transmembrane transporter activity"/>
    <property type="evidence" value="ECO:0007669"/>
    <property type="project" value="InterPro"/>
</dbReference>
<dbReference type="GeneID" id="81396547"/>
<feature type="transmembrane region" description="Helical" evidence="5">
    <location>
        <begin position="215"/>
        <end position="237"/>
    </location>
</feature>
<dbReference type="Pfam" id="PF07690">
    <property type="entry name" value="MFS_1"/>
    <property type="match status" value="1"/>
</dbReference>
<reference evidence="7" key="1">
    <citation type="submission" date="2022-11" db="EMBL/GenBank/DDBJ databases">
        <authorList>
            <person name="Petersen C."/>
        </authorList>
    </citation>
    <scope>NUCLEOTIDE SEQUENCE</scope>
    <source>
        <strain evidence="7">IBT 34128</strain>
    </source>
</reference>
<keyword evidence="8" id="KW-1185">Reference proteome</keyword>
<keyword evidence="3 5" id="KW-1133">Transmembrane helix</keyword>
<feature type="transmembrane region" description="Helical" evidence="5">
    <location>
        <begin position="258"/>
        <end position="278"/>
    </location>
</feature>